<keyword evidence="3" id="KW-1185">Reference proteome</keyword>
<keyword evidence="1" id="KW-0472">Membrane</keyword>
<protein>
    <submittedName>
        <fullName evidence="2">Uncharacterized protein</fullName>
    </submittedName>
</protein>
<keyword evidence="1" id="KW-1133">Transmembrane helix</keyword>
<feature type="transmembrane region" description="Helical" evidence="1">
    <location>
        <begin position="24"/>
        <end position="46"/>
    </location>
</feature>
<keyword evidence="1" id="KW-0812">Transmembrane</keyword>
<proteinExistence type="predicted"/>
<dbReference type="AlphaFoldDB" id="A0A5N6DJR5"/>
<dbReference type="Proteomes" id="UP000326532">
    <property type="component" value="Unassembled WGS sequence"/>
</dbReference>
<gene>
    <name evidence="2" type="ORF">BDV34DRAFT_195808</name>
</gene>
<evidence type="ECO:0000313" key="2">
    <source>
        <dbReference type="EMBL" id="KAB8205355.1"/>
    </source>
</evidence>
<sequence>MVSVDIFIFSNCPDEFHFIASISILFYLAFIVFTGRLFSLVLSALFSEIRQYPSYNSSPGIYLNLEPLSWISLSF</sequence>
<dbReference type="EMBL" id="ML734971">
    <property type="protein sequence ID" value="KAB8205355.1"/>
    <property type="molecule type" value="Genomic_DNA"/>
</dbReference>
<dbReference type="VEuPathDB" id="FungiDB:BDV34DRAFT_195808"/>
<organism evidence="2 3">
    <name type="scientific">Aspergillus parasiticus</name>
    <dbReference type="NCBI Taxonomy" id="5067"/>
    <lineage>
        <taxon>Eukaryota</taxon>
        <taxon>Fungi</taxon>
        <taxon>Dikarya</taxon>
        <taxon>Ascomycota</taxon>
        <taxon>Pezizomycotina</taxon>
        <taxon>Eurotiomycetes</taxon>
        <taxon>Eurotiomycetidae</taxon>
        <taxon>Eurotiales</taxon>
        <taxon>Aspergillaceae</taxon>
        <taxon>Aspergillus</taxon>
        <taxon>Aspergillus subgen. Circumdati</taxon>
    </lineage>
</organism>
<reference evidence="2 3" key="1">
    <citation type="submission" date="2019-04" db="EMBL/GenBank/DDBJ databases">
        <title>Fungal friends and foes A comparative genomics study of 23 Aspergillus species from section Flavi.</title>
        <authorList>
            <consortium name="DOE Joint Genome Institute"/>
            <person name="Kjaerbolling I."/>
            <person name="Vesth T.C."/>
            <person name="Frisvad J.C."/>
            <person name="Nybo J.L."/>
            <person name="Theobald S."/>
            <person name="Kildgaard S."/>
            <person name="Petersen T.I."/>
            <person name="Kuo A."/>
            <person name="Sato A."/>
            <person name="Lyhne E.K."/>
            <person name="Kogle M.E."/>
            <person name="Wiebenga A."/>
            <person name="Kun R.S."/>
            <person name="Lubbers R.J."/>
            <person name="Makela M.R."/>
            <person name="Barry K."/>
            <person name="Chovatia M."/>
            <person name="Clum A."/>
            <person name="Daum C."/>
            <person name="Haridas S."/>
            <person name="He G."/>
            <person name="LaButti K."/>
            <person name="Lipzen A."/>
            <person name="Mondo S."/>
            <person name="Pangilinan J."/>
            <person name="Riley R."/>
            <person name="Salamov A."/>
            <person name="Simmons B.A."/>
            <person name="Magnuson J.K."/>
            <person name="Henrissat B."/>
            <person name="Mortensen U.H."/>
            <person name="Larsen T.O."/>
            <person name="De vries R.P."/>
            <person name="Grigoriev I.V."/>
            <person name="Machida M."/>
            <person name="Baker S.E."/>
            <person name="Andersen M.R."/>
        </authorList>
    </citation>
    <scope>NUCLEOTIDE SEQUENCE [LARGE SCALE GENOMIC DNA]</scope>
    <source>
        <strain evidence="2 3">CBS 117618</strain>
    </source>
</reference>
<name>A0A5N6DJR5_ASPPA</name>
<accession>A0A5N6DJR5</accession>
<evidence type="ECO:0000313" key="3">
    <source>
        <dbReference type="Proteomes" id="UP000326532"/>
    </source>
</evidence>
<evidence type="ECO:0000256" key="1">
    <source>
        <dbReference type="SAM" id="Phobius"/>
    </source>
</evidence>